<organism evidence="1 2">
    <name type="scientific">Geoanaerobacter pelophilus</name>
    <dbReference type="NCBI Taxonomy" id="60036"/>
    <lineage>
        <taxon>Bacteria</taxon>
        <taxon>Pseudomonadati</taxon>
        <taxon>Thermodesulfobacteriota</taxon>
        <taxon>Desulfuromonadia</taxon>
        <taxon>Geobacterales</taxon>
        <taxon>Geobacteraceae</taxon>
        <taxon>Geoanaerobacter</taxon>
    </lineage>
</organism>
<evidence type="ECO:0000313" key="1">
    <source>
        <dbReference type="EMBL" id="GAW67134.1"/>
    </source>
</evidence>
<proteinExistence type="predicted"/>
<evidence type="ECO:0000313" key="2">
    <source>
        <dbReference type="Proteomes" id="UP000194153"/>
    </source>
</evidence>
<reference evidence="1 2" key="1">
    <citation type="submission" date="2017-04" db="EMBL/GenBank/DDBJ databases">
        <authorList>
            <consortium name="Geobacter pelophilus Genome Sequencing"/>
            <person name="Aoyagi T."/>
            <person name="Koike H."/>
            <person name="Hori T."/>
        </authorList>
    </citation>
    <scope>NUCLEOTIDE SEQUENCE [LARGE SCALE GENOMIC DNA]</scope>
    <source>
        <strain evidence="1 2">Drf2</strain>
    </source>
</reference>
<gene>
    <name evidence="1" type="ORF">GPEL0_01f2804</name>
</gene>
<accession>A0ABQ0MJ83</accession>
<comment type="caution">
    <text evidence="1">The sequence shown here is derived from an EMBL/GenBank/DDBJ whole genome shotgun (WGS) entry which is preliminary data.</text>
</comment>
<dbReference type="Proteomes" id="UP000194153">
    <property type="component" value="Unassembled WGS sequence"/>
</dbReference>
<name>A0ABQ0MJ83_9BACT</name>
<dbReference type="EMBL" id="BDQG01000001">
    <property type="protein sequence ID" value="GAW67134.1"/>
    <property type="molecule type" value="Genomic_DNA"/>
</dbReference>
<sequence length="42" mass="4645">MTTVAWHGIEEKAIKEVNAIAARDCLNMIHLQRLPAVLDSSV</sequence>
<keyword evidence="2" id="KW-1185">Reference proteome</keyword>
<protein>
    <submittedName>
        <fullName evidence="1">Uncharacterized protein</fullName>
    </submittedName>
</protein>
<reference evidence="2" key="2">
    <citation type="submission" date="2017-05" db="EMBL/GenBank/DDBJ databases">
        <title>Draft genome sequence of Geobacter pelophilus, a iron(III)-reducing bacteria.</title>
        <authorList>
            <person name="Aoyagi T."/>
            <person name="Koike H."/>
            <person name="Morita T."/>
            <person name="Sato Y."/>
            <person name="Habe H."/>
            <person name="Hori T."/>
        </authorList>
    </citation>
    <scope>NUCLEOTIDE SEQUENCE [LARGE SCALE GENOMIC DNA]</scope>
    <source>
        <strain evidence="2">Drf2</strain>
    </source>
</reference>